<feature type="region of interest" description="Disordered" evidence="2">
    <location>
        <begin position="13"/>
        <end position="48"/>
    </location>
</feature>
<evidence type="ECO:0000256" key="1">
    <source>
        <dbReference type="SAM" id="Coils"/>
    </source>
</evidence>
<protein>
    <recommendedName>
        <fullName evidence="3">Spermatogenesis-associated protein 1 C-terminal domain-containing protein</fullName>
    </recommendedName>
</protein>
<organism evidence="4 5">
    <name type="scientific">Orchesella dallaii</name>
    <dbReference type="NCBI Taxonomy" id="48710"/>
    <lineage>
        <taxon>Eukaryota</taxon>
        <taxon>Metazoa</taxon>
        <taxon>Ecdysozoa</taxon>
        <taxon>Arthropoda</taxon>
        <taxon>Hexapoda</taxon>
        <taxon>Collembola</taxon>
        <taxon>Entomobryomorpha</taxon>
        <taxon>Entomobryoidea</taxon>
        <taxon>Orchesellidae</taxon>
        <taxon>Orchesellinae</taxon>
        <taxon>Orchesella</taxon>
    </lineage>
</organism>
<feature type="compositionally biased region" description="Basic and acidic residues" evidence="2">
    <location>
        <begin position="310"/>
        <end position="339"/>
    </location>
</feature>
<dbReference type="InterPro" id="IPR031478">
    <property type="entry name" value="SPATA1_C"/>
</dbReference>
<keyword evidence="5" id="KW-1185">Reference proteome</keyword>
<dbReference type="PANTHER" id="PTHR14421">
    <property type="entry name" value="SPERMATOGENESIS-ASSOCIATED PROTEIN 1"/>
    <property type="match status" value="1"/>
</dbReference>
<dbReference type="InterPro" id="IPR039062">
    <property type="entry name" value="SPAT1"/>
</dbReference>
<comment type="caution">
    <text evidence="4">The sequence shown here is derived from an EMBL/GenBank/DDBJ whole genome shotgun (WGS) entry which is preliminary data.</text>
</comment>
<feature type="compositionally biased region" description="Basic and acidic residues" evidence="2">
    <location>
        <begin position="387"/>
        <end position="410"/>
    </location>
</feature>
<feature type="region of interest" description="Disordered" evidence="2">
    <location>
        <begin position="92"/>
        <end position="162"/>
    </location>
</feature>
<dbReference type="PANTHER" id="PTHR14421:SF3">
    <property type="entry name" value="SPERMATOGENESIS-ASSOCIATED PROTEIN 1"/>
    <property type="match status" value="1"/>
</dbReference>
<feature type="compositionally biased region" description="Low complexity" evidence="2">
    <location>
        <begin position="101"/>
        <end position="124"/>
    </location>
</feature>
<proteinExistence type="predicted"/>
<feature type="compositionally biased region" description="Pro residues" evidence="2">
    <location>
        <begin position="24"/>
        <end position="38"/>
    </location>
</feature>
<feature type="region of interest" description="Disordered" evidence="2">
    <location>
        <begin position="273"/>
        <end position="410"/>
    </location>
</feature>
<evidence type="ECO:0000256" key="2">
    <source>
        <dbReference type="SAM" id="MobiDB-lite"/>
    </source>
</evidence>
<evidence type="ECO:0000313" key="5">
    <source>
        <dbReference type="Proteomes" id="UP001642540"/>
    </source>
</evidence>
<evidence type="ECO:0000313" key="4">
    <source>
        <dbReference type="EMBL" id="CAL8077922.1"/>
    </source>
</evidence>
<accession>A0ABP1PWG6</accession>
<gene>
    <name evidence="4" type="ORF">ODALV1_LOCUS3959</name>
</gene>
<feature type="compositionally biased region" description="Polar residues" evidence="2">
    <location>
        <begin position="373"/>
        <end position="386"/>
    </location>
</feature>
<dbReference type="Proteomes" id="UP001642540">
    <property type="component" value="Unassembled WGS sequence"/>
</dbReference>
<feature type="compositionally biased region" description="Basic and acidic residues" evidence="2">
    <location>
        <begin position="277"/>
        <end position="295"/>
    </location>
</feature>
<feature type="coiled-coil region" evidence="1">
    <location>
        <begin position="836"/>
        <end position="863"/>
    </location>
</feature>
<name>A0ABP1PWG6_9HEXA</name>
<feature type="domain" description="Spermatogenesis-associated protein 1 C-terminal" evidence="3">
    <location>
        <begin position="828"/>
        <end position="981"/>
    </location>
</feature>
<dbReference type="Pfam" id="PF15743">
    <property type="entry name" value="SPATA1_C"/>
    <property type="match status" value="1"/>
</dbReference>
<feature type="compositionally biased region" description="Polar residues" evidence="2">
    <location>
        <begin position="146"/>
        <end position="162"/>
    </location>
</feature>
<feature type="coiled-coil region" evidence="1">
    <location>
        <begin position="923"/>
        <end position="983"/>
    </location>
</feature>
<dbReference type="EMBL" id="CAXLJM020000013">
    <property type="protein sequence ID" value="CAL8077922.1"/>
    <property type="molecule type" value="Genomic_DNA"/>
</dbReference>
<reference evidence="4 5" key="1">
    <citation type="submission" date="2024-08" db="EMBL/GenBank/DDBJ databases">
        <authorList>
            <person name="Cucini C."/>
            <person name="Frati F."/>
        </authorList>
    </citation>
    <scope>NUCLEOTIDE SEQUENCE [LARGE SCALE GENOMIC DNA]</scope>
</reference>
<feature type="compositionally biased region" description="Polar residues" evidence="2">
    <location>
        <begin position="296"/>
        <end position="309"/>
    </location>
</feature>
<sequence length="1006" mass="114550">MNITIILPAVHVTSKRHRDESPQPTTPFPPISITPSPTPFSEASSYNPEDYKDLMEEYNREISDNHVMSKSRAEIVARQAAYDDIEIAASGSTTGTESGVPATPAAAPCPYCSSDSKSESSVRSFQKKAEKVTTSSASNEERRAVTETSLSTDRTESPSSVDTVNTVIQNKAYDVLGELKQSDIAVTSTLDDSFDFDGQEVEEELIKKEETFITTTTTHATSTVTTTKTTKTTQNTEEEQVLTTTLEDYKNLTQDPTQEEKLETIVHDESISNTLEKTVEAEEKAETKTLEKSPEVKQQVSEESTSKNLTQREEDSMKSVEKIEERSSSEEKEEKKVPVTEETGNGEVTIIVTQDEMPPANMFDSDEEDTGLIESTDNSQGQQENTKSLEKSTREKRELETESKSNHSDSKYDFYEEVITKEIHEDPIKNSDSSYFESHDFNETTESYYNLEKIEETFSHTYEEHSSDKCCDERSDETSEKSYQYEKDFENESGYEDFDRSFHENSGHFDSQYLQNEDAKIRRQQTLADIPSLPRKKSLGRKQITEDFTTATVPILKRKTKGYPDPRKPAVYPQRLNKTTLARQALAREKRRIYVEERIQNYMRNSKCIQTPYGSLDRSYSIDRTNNKLNASYSMSKTSIESKKYDKFHLSPSSMQNNHERVTQYRKSKMESPQSLPDISIIDYYMAPSRGVLTSTPMSSMGKISHHKSHLSNSMSSIRSPIAEVSVSNGGRSGGTPRGGAVIDSIPEETSDFWKAISSEEGYFYTFRVRQTGPVQMVDKGVQTQSGPMNFSKDFYTSYPRKRAPPLNNKSSTITLPLIDDRDKILREIAETVQLRHDAELRRAELIQRANDLQTLVKEKRDKINRRHEFWHKKYIEESSMTRPLEAACNSLRAELNTVHRRLLAHLEGRDLPLRLRDGPSKKANYKIMAARLQHEIKELQQKAKSAKLRLESEIKASFETLKEQAEREVRELRNDLAHKKVIMSLARSQIAGLPSVHPRAYELGY</sequence>
<keyword evidence="1" id="KW-0175">Coiled coil</keyword>
<evidence type="ECO:0000259" key="3">
    <source>
        <dbReference type="Pfam" id="PF15743"/>
    </source>
</evidence>